<dbReference type="AlphaFoldDB" id="A0A875RY08"/>
<evidence type="ECO:0000256" key="1">
    <source>
        <dbReference type="ARBA" id="ARBA00006298"/>
    </source>
</evidence>
<sequence>MAPRDPFIDTAMSAGNYSLAVQLIDKKIRKYPNSSYFYALRSEALALQDDKKDKALTEACNLLNKCPSDSDTLSTLIRVFELCDYEPEKDVFEAASKKYPSFDLVYEWFSHSVKNGDILQLQKSAMLLTKAVRPSTLQSQGAYSARKIQFWAASGFLLACKCCKNRLSTANARLYPMLGLKLCQQAVPQTAQQFYVFCELLILVGKHSECLQVLEEFLKKENDLELKLMYLNLLCKSEKYDKLLTTSRHYLVDLKEDDWDTWKWLLIAASHLNRLPECVKLIDDYPNGRNKYLAYLEAFKYDSSLSRETYLKQYITKYGSKKCCFLDLKQFITRKDEVLDKVLEDVYESTSGSVLGDSDLASDDDLLLVVNYMKLKLYSHPEIMHCKQFLEQCCQLYASSCHLLSNLQEFDFSASFELIIMASQAMLVQSTSSQQDVYMHIIVILESALATNPYEFHIKLWLIALYVKVNLVSRAESLFESLKVKFVQLDTLAHILVTRCSSLTLKDTLLNNVESFYSKNVAAEVPHLIFNCFQNLSLSKLEGFFQFEIRLESSFTKYLNTLERIRLCRLENDDRSIESKLKIEIRRFYKIYRKHGRDIDQKVNDNRDLTTFWDCGMHEKCDEAAAVLDRVNPVVDMDYLALQCVANLLVYDSKSALYEEYRAEFARLYKKAVSGSDSTFTEAEKWSLSVIAHVLDSEISIRNTPTLPESTLNFNFNHTLFVMVDTLKLVEHMAKTKRPGAASTKKTLVSLIPREDPAAYKRMSRKDVSKAEEETRKWFKKDPIGKLFNADARVLVKTFEEVRQSAKKSMSALNKV</sequence>
<comment type="similarity">
    <text evidence="1">Belongs to the MDM20/NAA25 family.</text>
</comment>
<proteinExistence type="inferred from homology"/>
<name>A0A875RY08_EENNA</name>
<dbReference type="InterPro" id="IPR011990">
    <property type="entry name" value="TPR-like_helical_dom_sf"/>
</dbReference>
<dbReference type="GO" id="GO:0031416">
    <property type="term" value="C:NatB complex"/>
    <property type="evidence" value="ECO:0007669"/>
    <property type="project" value="TreeGrafter"/>
</dbReference>
<protein>
    <submittedName>
        <fullName evidence="2">Uncharacterized protein</fullName>
    </submittedName>
</protein>
<gene>
    <name evidence="2" type="ORF">FOA43_001313</name>
</gene>
<dbReference type="PANTHER" id="PTHR22767:SF3">
    <property type="entry name" value="N-ALPHA-ACETYLTRANSFERASE 25, NATB AUXILIARY SUBUNIT"/>
    <property type="match status" value="1"/>
</dbReference>
<dbReference type="Pfam" id="PF09797">
    <property type="entry name" value="NatB_MDM20"/>
    <property type="match status" value="1"/>
</dbReference>
<organism evidence="2 3">
    <name type="scientific">Eeniella nana</name>
    <name type="common">Yeast</name>
    <name type="synonym">Brettanomyces nanus</name>
    <dbReference type="NCBI Taxonomy" id="13502"/>
    <lineage>
        <taxon>Eukaryota</taxon>
        <taxon>Fungi</taxon>
        <taxon>Dikarya</taxon>
        <taxon>Ascomycota</taxon>
        <taxon>Saccharomycotina</taxon>
        <taxon>Pichiomycetes</taxon>
        <taxon>Pichiales</taxon>
        <taxon>Pichiaceae</taxon>
        <taxon>Brettanomyces</taxon>
    </lineage>
</organism>
<dbReference type="Gene3D" id="1.25.40.10">
    <property type="entry name" value="Tetratricopeptide repeat domain"/>
    <property type="match status" value="1"/>
</dbReference>
<dbReference type="PANTHER" id="PTHR22767">
    <property type="entry name" value="N-TERMINAL ACETYLTRANSFERASE-RELATED"/>
    <property type="match status" value="1"/>
</dbReference>
<dbReference type="OrthoDB" id="1874341at2759"/>
<evidence type="ECO:0000313" key="2">
    <source>
        <dbReference type="EMBL" id="QPG73996.1"/>
    </source>
</evidence>
<dbReference type="KEGG" id="bnn:FOA43_001313"/>
<evidence type="ECO:0000313" key="3">
    <source>
        <dbReference type="Proteomes" id="UP000662931"/>
    </source>
</evidence>
<dbReference type="RefSeq" id="XP_038777561.1">
    <property type="nucleotide sequence ID" value="XM_038921633.1"/>
</dbReference>
<keyword evidence="3" id="KW-1185">Reference proteome</keyword>
<dbReference type="InterPro" id="IPR019183">
    <property type="entry name" value="NAA25_NatB_aux_su"/>
</dbReference>
<dbReference type="GeneID" id="62194714"/>
<dbReference type="Proteomes" id="UP000662931">
    <property type="component" value="Chromosome 1"/>
</dbReference>
<dbReference type="EMBL" id="CP064812">
    <property type="protein sequence ID" value="QPG73996.1"/>
    <property type="molecule type" value="Genomic_DNA"/>
</dbReference>
<accession>A0A875RY08</accession>
<reference evidence="2" key="1">
    <citation type="submission" date="2020-10" db="EMBL/GenBank/DDBJ databases">
        <authorList>
            <person name="Roach M.J.R."/>
        </authorList>
    </citation>
    <scope>NUCLEOTIDE SEQUENCE</scope>
    <source>
        <strain evidence="2">CBS 1945</strain>
    </source>
</reference>